<dbReference type="OrthoDB" id="413520at2759"/>
<evidence type="ECO:0000256" key="5">
    <source>
        <dbReference type="ARBA" id="ARBA00022490"/>
    </source>
</evidence>
<dbReference type="InterPro" id="IPR025800">
    <property type="entry name" value="CaM-Lys-N-MeTrfase"/>
</dbReference>
<dbReference type="GO" id="GO:0005634">
    <property type="term" value="C:nucleus"/>
    <property type="evidence" value="ECO:0007669"/>
    <property type="project" value="UniProtKB-SubCell"/>
</dbReference>
<evidence type="ECO:0000256" key="7">
    <source>
        <dbReference type="ARBA" id="ARBA00022679"/>
    </source>
</evidence>
<dbReference type="EC" id="2.1.1.60" evidence="3"/>
<reference evidence="10 11" key="1">
    <citation type="journal article" date="2015" name="Sci. Rep.">
        <title>Genome of the facultative scuticociliatosis pathogen Pseudocohnilembus persalinus provides insight into its virulence through horizontal gene transfer.</title>
        <authorList>
            <person name="Xiong J."/>
            <person name="Wang G."/>
            <person name="Cheng J."/>
            <person name="Tian M."/>
            <person name="Pan X."/>
            <person name="Warren A."/>
            <person name="Jiang C."/>
            <person name="Yuan D."/>
            <person name="Miao W."/>
        </authorList>
    </citation>
    <scope>NUCLEOTIDE SEQUENCE [LARGE SCALE GENOMIC DNA]</scope>
    <source>
        <strain evidence="10">36N120E</strain>
    </source>
</reference>
<keyword evidence="11" id="KW-1185">Reference proteome</keyword>
<dbReference type="GO" id="GO:0005737">
    <property type="term" value="C:cytoplasm"/>
    <property type="evidence" value="ECO:0007669"/>
    <property type="project" value="UniProtKB-SubCell"/>
</dbReference>
<evidence type="ECO:0000313" key="11">
    <source>
        <dbReference type="Proteomes" id="UP000054937"/>
    </source>
</evidence>
<dbReference type="InterPro" id="IPR019410">
    <property type="entry name" value="Methyltransf_16"/>
</dbReference>
<dbReference type="PANTHER" id="PTHR13539:SF3">
    <property type="entry name" value="CALMODULIN-LYSINE N-METHYLTRANSFERASE"/>
    <property type="match status" value="1"/>
</dbReference>
<evidence type="ECO:0000256" key="1">
    <source>
        <dbReference type="ARBA" id="ARBA00004123"/>
    </source>
</evidence>
<organism evidence="10 11">
    <name type="scientific">Pseudocohnilembus persalinus</name>
    <name type="common">Ciliate</name>
    <dbReference type="NCBI Taxonomy" id="266149"/>
    <lineage>
        <taxon>Eukaryota</taxon>
        <taxon>Sar</taxon>
        <taxon>Alveolata</taxon>
        <taxon>Ciliophora</taxon>
        <taxon>Intramacronucleata</taxon>
        <taxon>Oligohymenophorea</taxon>
        <taxon>Scuticociliatia</taxon>
        <taxon>Philasterida</taxon>
        <taxon>Pseudocohnilembidae</taxon>
        <taxon>Pseudocohnilembus</taxon>
    </lineage>
</organism>
<accession>A0A0V0R5B6</accession>
<evidence type="ECO:0000256" key="3">
    <source>
        <dbReference type="ARBA" id="ARBA00011914"/>
    </source>
</evidence>
<feature type="coiled-coil region" evidence="9">
    <location>
        <begin position="33"/>
        <end position="60"/>
    </location>
</feature>
<evidence type="ECO:0000313" key="10">
    <source>
        <dbReference type="EMBL" id="KRX09675.1"/>
    </source>
</evidence>
<proteinExistence type="predicted"/>
<dbReference type="EMBL" id="LDAU01000044">
    <property type="protein sequence ID" value="KRX09675.1"/>
    <property type="molecule type" value="Genomic_DNA"/>
</dbReference>
<dbReference type="Proteomes" id="UP000054937">
    <property type="component" value="Unassembled WGS sequence"/>
</dbReference>
<gene>
    <name evidence="10" type="ORF">PPERSA_02547</name>
</gene>
<dbReference type="InParanoid" id="A0A0V0R5B6"/>
<dbReference type="AlphaFoldDB" id="A0A0V0R5B6"/>
<comment type="subcellular location">
    <subcellularLocation>
        <location evidence="2">Cytoplasm</location>
    </subcellularLocation>
    <subcellularLocation>
        <location evidence="1">Nucleus</location>
    </subcellularLocation>
</comment>
<dbReference type="GO" id="GO:0018025">
    <property type="term" value="F:calmodulin-lysine N-methyltransferase activity"/>
    <property type="evidence" value="ECO:0007669"/>
    <property type="project" value="UniProtKB-EC"/>
</dbReference>
<protein>
    <recommendedName>
        <fullName evidence="4">Calmodulin-lysine N-methyltransferase</fullName>
        <ecNumber evidence="3">2.1.1.60</ecNumber>
    </recommendedName>
</protein>
<sequence length="306" mass="36211">MEKQGQKRWSKLKDFLLKKKNFNIIQKITFDLFDKKQETVENFQTQIQNSENNNKIEEKSHQSQTVIKYNYYQNDENEKLINKQKKIQASIIQQQSEISLNELKQYNSEKIDSTGVQLWPAEEVLAYFCLKKIKQFKNQSIIELGAGYSGLAGILLAKFLLENQQQTNLNLKITDGNSVCAKHLQKNIEINFQLIWDVNYTSNEKYNRIIIADCLFFKQYHQALVETLANLLDKQNGVIYIIGPKRGDSMDIFLKLSEKYFSHQFIAFNDEKYQQQQEKQQQLNDYDPDKNQLYFIQLEFKKILDQ</sequence>
<keyword evidence="5" id="KW-0963">Cytoplasm</keyword>
<dbReference type="Pfam" id="PF10294">
    <property type="entry name" value="Methyltransf_16"/>
    <property type="match status" value="1"/>
</dbReference>
<dbReference type="GO" id="GO:0032259">
    <property type="term" value="P:methylation"/>
    <property type="evidence" value="ECO:0007669"/>
    <property type="project" value="UniProtKB-KW"/>
</dbReference>
<evidence type="ECO:0000256" key="4">
    <source>
        <dbReference type="ARBA" id="ARBA00020594"/>
    </source>
</evidence>
<dbReference type="InterPro" id="IPR029063">
    <property type="entry name" value="SAM-dependent_MTases_sf"/>
</dbReference>
<dbReference type="SUPFAM" id="SSF53335">
    <property type="entry name" value="S-adenosyl-L-methionine-dependent methyltransferases"/>
    <property type="match status" value="1"/>
</dbReference>
<keyword evidence="9" id="KW-0175">Coiled coil</keyword>
<keyword evidence="8" id="KW-0539">Nucleus</keyword>
<comment type="caution">
    <text evidence="10">The sequence shown here is derived from an EMBL/GenBank/DDBJ whole genome shotgun (WGS) entry which is preliminary data.</text>
</comment>
<dbReference type="Gene3D" id="3.40.50.150">
    <property type="entry name" value="Vaccinia Virus protein VP39"/>
    <property type="match status" value="1"/>
</dbReference>
<evidence type="ECO:0000256" key="2">
    <source>
        <dbReference type="ARBA" id="ARBA00004496"/>
    </source>
</evidence>
<name>A0A0V0R5B6_PSEPJ</name>
<evidence type="ECO:0000256" key="9">
    <source>
        <dbReference type="SAM" id="Coils"/>
    </source>
</evidence>
<dbReference type="PANTHER" id="PTHR13539">
    <property type="entry name" value="CALMODULIN-LYSINE N-METHYLTRANSFERASE"/>
    <property type="match status" value="1"/>
</dbReference>
<evidence type="ECO:0000256" key="6">
    <source>
        <dbReference type="ARBA" id="ARBA00022603"/>
    </source>
</evidence>
<keyword evidence="7" id="KW-0808">Transferase</keyword>
<evidence type="ECO:0000256" key="8">
    <source>
        <dbReference type="ARBA" id="ARBA00023242"/>
    </source>
</evidence>
<keyword evidence="6" id="KW-0489">Methyltransferase</keyword>